<keyword evidence="2" id="KW-1185">Reference proteome</keyword>
<gene>
    <name evidence="1" type="ORF">CCMA1212_010526</name>
</gene>
<sequence length="155" mass="16894">MATLSTNEYLLRGSRARRIKAGIAADSGAIATTWMHTITGNIMPSPLDAFIPRIQDQELSIQNPWMAAMGASNRIVQLCTSLLHTASTASPPVSPKRTRSQAGIPQITHHLAYRQGEPTATYPVRHRTSVYIPTQENQSLPTSIYVPCKAQSVKG</sequence>
<dbReference type="GeneID" id="300582017"/>
<dbReference type="EMBL" id="PPTA01000027">
    <property type="protein sequence ID" value="TFA97801.1"/>
    <property type="molecule type" value="Genomic_DNA"/>
</dbReference>
<dbReference type="Proteomes" id="UP001642720">
    <property type="component" value="Unassembled WGS sequence"/>
</dbReference>
<proteinExistence type="predicted"/>
<accession>A0ABY2GPJ2</accession>
<dbReference type="RefSeq" id="XP_073554003.1">
    <property type="nucleotide sequence ID" value="XM_073707567.1"/>
</dbReference>
<comment type="caution">
    <text evidence="1">The sequence shown here is derived from an EMBL/GenBank/DDBJ whole genome shotgun (WGS) entry which is preliminary data.</text>
</comment>
<protein>
    <submittedName>
        <fullName evidence="1">Uncharacterized protein</fullName>
    </submittedName>
</protein>
<evidence type="ECO:0000313" key="2">
    <source>
        <dbReference type="Proteomes" id="UP001642720"/>
    </source>
</evidence>
<name>A0ABY2GPJ2_9HYPO</name>
<organism evidence="1 2">
    <name type="scientific">Trichoderma ghanense</name>
    <dbReference type="NCBI Taxonomy" id="65468"/>
    <lineage>
        <taxon>Eukaryota</taxon>
        <taxon>Fungi</taxon>
        <taxon>Dikarya</taxon>
        <taxon>Ascomycota</taxon>
        <taxon>Pezizomycotina</taxon>
        <taxon>Sordariomycetes</taxon>
        <taxon>Hypocreomycetidae</taxon>
        <taxon>Hypocreales</taxon>
        <taxon>Hypocreaceae</taxon>
        <taxon>Trichoderma</taxon>
    </lineage>
</organism>
<evidence type="ECO:0000313" key="1">
    <source>
        <dbReference type="EMBL" id="TFA97801.1"/>
    </source>
</evidence>
<reference evidence="1 2" key="1">
    <citation type="submission" date="2018-01" db="EMBL/GenBank/DDBJ databases">
        <title>Genome characterization of the sugarcane-associated fungus Trichoderma ghanense CCMA-1212 and their application in lignocelulose bioconversion.</title>
        <authorList>
            <person name="Steindorff A.S."/>
            <person name="Mendes T.D."/>
            <person name="Vilela E.S.D."/>
            <person name="Rodrigues D.S."/>
            <person name="Formighieri E.F."/>
            <person name="Melo I.S."/>
            <person name="Favaro L.C.L."/>
        </authorList>
    </citation>
    <scope>NUCLEOTIDE SEQUENCE [LARGE SCALE GENOMIC DNA]</scope>
    <source>
        <strain evidence="1 2">CCMA-1212</strain>
    </source>
</reference>